<sequence>MSERLELHGVDAGYDGATVLHGVDLTVTAGSVTCLLGANGAGKSTTARVAAGLLSPARGTVRLDGADITGLPAHRRVPLGLVMVPEGRHLFTGLSVRDNLALGAYRRPAAGRKDDLDRVLDLFPQLVPLLRQAAGDLSGGEQQMLAIGRALMARPRLLVLDEPSLALSPLPARTILGKTRDLADEGVGVLLIEQSVTGSLQVADTAVVLENGRVAMSGPVAEIRDDPRVVASYLGGVV</sequence>
<organism evidence="7 8">
    <name type="scientific">Actinomadura graeca</name>
    <dbReference type="NCBI Taxonomy" id="2750812"/>
    <lineage>
        <taxon>Bacteria</taxon>
        <taxon>Bacillati</taxon>
        <taxon>Actinomycetota</taxon>
        <taxon>Actinomycetes</taxon>
        <taxon>Streptosporangiales</taxon>
        <taxon>Thermomonosporaceae</taxon>
        <taxon>Actinomadura</taxon>
    </lineage>
</organism>
<dbReference type="CDD" id="cd03224">
    <property type="entry name" value="ABC_TM1139_LivF_branched"/>
    <property type="match status" value="1"/>
</dbReference>
<protein>
    <submittedName>
        <fullName evidence="7">ABC transporter ATP-binding protein</fullName>
    </submittedName>
</protein>
<dbReference type="GO" id="GO:0005524">
    <property type="term" value="F:ATP binding"/>
    <property type="evidence" value="ECO:0007669"/>
    <property type="project" value="UniProtKB-KW"/>
</dbReference>
<dbReference type="Proteomes" id="UP001049518">
    <property type="component" value="Chromosome"/>
</dbReference>
<keyword evidence="4 7" id="KW-0067">ATP-binding</keyword>
<dbReference type="SMART" id="SM00382">
    <property type="entry name" value="AAA"/>
    <property type="match status" value="1"/>
</dbReference>
<dbReference type="PANTHER" id="PTHR43820:SF6">
    <property type="entry name" value="ABC TRANSPORTER ATP-BINDING PROTEIN"/>
    <property type="match status" value="1"/>
</dbReference>
<keyword evidence="3" id="KW-0547">Nucleotide-binding</keyword>
<evidence type="ECO:0000313" key="8">
    <source>
        <dbReference type="Proteomes" id="UP001049518"/>
    </source>
</evidence>
<keyword evidence="2" id="KW-0813">Transport</keyword>
<dbReference type="InterPro" id="IPR017871">
    <property type="entry name" value="ABC_transporter-like_CS"/>
</dbReference>
<dbReference type="PROSITE" id="PS50893">
    <property type="entry name" value="ABC_TRANSPORTER_2"/>
    <property type="match status" value="1"/>
</dbReference>
<keyword evidence="8" id="KW-1185">Reference proteome</keyword>
<evidence type="ECO:0000256" key="5">
    <source>
        <dbReference type="ARBA" id="ARBA00022970"/>
    </source>
</evidence>
<gene>
    <name evidence="7" type="ORF">AGRA3207_003627</name>
</gene>
<dbReference type="Gene3D" id="3.40.50.300">
    <property type="entry name" value="P-loop containing nucleotide triphosphate hydrolases"/>
    <property type="match status" value="1"/>
</dbReference>
<reference evidence="7" key="1">
    <citation type="submission" date="2020-07" db="EMBL/GenBank/DDBJ databases">
        <authorList>
            <person name="Tarantini F.S."/>
            <person name="Hong K.W."/>
            <person name="Chan K.G."/>
        </authorList>
    </citation>
    <scope>NUCLEOTIDE SEQUENCE</scope>
    <source>
        <strain evidence="7">32-07</strain>
    </source>
</reference>
<dbReference type="RefSeq" id="WP_231335887.1">
    <property type="nucleotide sequence ID" value="NZ_CP059572.1"/>
</dbReference>
<proteinExistence type="inferred from homology"/>
<dbReference type="EMBL" id="CP059572">
    <property type="protein sequence ID" value="QXJ22600.1"/>
    <property type="molecule type" value="Genomic_DNA"/>
</dbReference>
<dbReference type="InterPro" id="IPR003593">
    <property type="entry name" value="AAA+_ATPase"/>
</dbReference>
<dbReference type="InterPro" id="IPR027417">
    <property type="entry name" value="P-loop_NTPase"/>
</dbReference>
<name>A0ABX8QUV2_9ACTN</name>
<evidence type="ECO:0000313" key="7">
    <source>
        <dbReference type="EMBL" id="QXJ22600.1"/>
    </source>
</evidence>
<keyword evidence="5" id="KW-0029">Amino-acid transport</keyword>
<dbReference type="Pfam" id="PF00005">
    <property type="entry name" value="ABC_tran"/>
    <property type="match status" value="1"/>
</dbReference>
<evidence type="ECO:0000256" key="4">
    <source>
        <dbReference type="ARBA" id="ARBA00022840"/>
    </source>
</evidence>
<feature type="domain" description="ABC transporter" evidence="6">
    <location>
        <begin position="5"/>
        <end position="236"/>
    </location>
</feature>
<evidence type="ECO:0000256" key="2">
    <source>
        <dbReference type="ARBA" id="ARBA00022448"/>
    </source>
</evidence>
<evidence type="ECO:0000256" key="1">
    <source>
        <dbReference type="ARBA" id="ARBA00005417"/>
    </source>
</evidence>
<dbReference type="PROSITE" id="PS00211">
    <property type="entry name" value="ABC_TRANSPORTER_1"/>
    <property type="match status" value="1"/>
</dbReference>
<dbReference type="InterPro" id="IPR052156">
    <property type="entry name" value="BCAA_Transport_ATP-bd_LivF"/>
</dbReference>
<dbReference type="InterPro" id="IPR032823">
    <property type="entry name" value="BCA_ABC_TP_C"/>
</dbReference>
<dbReference type="InterPro" id="IPR003439">
    <property type="entry name" value="ABC_transporter-like_ATP-bd"/>
</dbReference>
<accession>A0ABX8QUV2</accession>
<dbReference type="PANTHER" id="PTHR43820">
    <property type="entry name" value="HIGH-AFFINITY BRANCHED-CHAIN AMINO ACID TRANSPORT ATP-BINDING PROTEIN LIVF"/>
    <property type="match status" value="1"/>
</dbReference>
<dbReference type="Pfam" id="PF12399">
    <property type="entry name" value="BCA_ABC_TP_C"/>
    <property type="match status" value="1"/>
</dbReference>
<comment type="similarity">
    <text evidence="1">Belongs to the ABC transporter superfamily.</text>
</comment>
<evidence type="ECO:0000256" key="3">
    <source>
        <dbReference type="ARBA" id="ARBA00022741"/>
    </source>
</evidence>
<dbReference type="SUPFAM" id="SSF52540">
    <property type="entry name" value="P-loop containing nucleoside triphosphate hydrolases"/>
    <property type="match status" value="1"/>
</dbReference>
<evidence type="ECO:0000259" key="6">
    <source>
        <dbReference type="PROSITE" id="PS50893"/>
    </source>
</evidence>